<proteinExistence type="predicted"/>
<keyword evidence="4" id="KW-0472">Membrane</keyword>
<comment type="caution">
    <text evidence="7">The sequence shown here is derived from an EMBL/GenBank/DDBJ whole genome shotgun (WGS) entry which is preliminary data.</text>
</comment>
<evidence type="ECO:0000256" key="6">
    <source>
        <dbReference type="ARBA" id="ARBA00023316"/>
    </source>
</evidence>
<dbReference type="InterPro" id="IPR003770">
    <property type="entry name" value="MLTG-like"/>
</dbReference>
<dbReference type="GO" id="GO:0016829">
    <property type="term" value="F:lyase activity"/>
    <property type="evidence" value="ECO:0007669"/>
    <property type="project" value="UniProtKB-KW"/>
</dbReference>
<protein>
    <recommendedName>
        <fullName evidence="8">Endolytic transglycosylase MltG</fullName>
    </recommendedName>
</protein>
<accession>X1N3Y1</accession>
<organism evidence="7">
    <name type="scientific">marine sediment metagenome</name>
    <dbReference type="NCBI Taxonomy" id="412755"/>
    <lineage>
        <taxon>unclassified sequences</taxon>
        <taxon>metagenomes</taxon>
        <taxon>ecological metagenomes</taxon>
    </lineage>
</organism>
<dbReference type="AlphaFoldDB" id="X1N3Y1"/>
<evidence type="ECO:0000313" key="7">
    <source>
        <dbReference type="EMBL" id="GAI21540.1"/>
    </source>
</evidence>
<dbReference type="EMBL" id="BARV01013337">
    <property type="protein sequence ID" value="GAI21540.1"/>
    <property type="molecule type" value="Genomic_DNA"/>
</dbReference>
<evidence type="ECO:0000256" key="3">
    <source>
        <dbReference type="ARBA" id="ARBA00022989"/>
    </source>
</evidence>
<dbReference type="GO" id="GO:0071555">
    <property type="term" value="P:cell wall organization"/>
    <property type="evidence" value="ECO:0007669"/>
    <property type="project" value="UniProtKB-KW"/>
</dbReference>
<gene>
    <name evidence="7" type="ORF">S06H3_24152</name>
</gene>
<name>X1N3Y1_9ZZZZ</name>
<dbReference type="Gene3D" id="3.30.1490.480">
    <property type="entry name" value="Endolytic murein transglycosylase"/>
    <property type="match status" value="2"/>
</dbReference>
<keyword evidence="6" id="KW-0961">Cell wall biogenesis/degradation</keyword>
<feature type="non-terminal residue" evidence="7">
    <location>
        <position position="154"/>
    </location>
</feature>
<keyword evidence="1" id="KW-1003">Cell membrane</keyword>
<sequence length="154" mass="18006">DWGLIFNKKYFLFLLKIKKGEGKIKAGIYRLNSKTGSLETIDKILRGKSEMTKFTIPEGFTSFDIANLIEKKNLGKKEKFLEIVRERNLEGYLFPETYFLSPGITEEKIIEVMVGQLDKVFTDKFYERAKKYKFTQKDILTLASLIEKEARKDE</sequence>
<keyword evidence="2" id="KW-0812">Transmembrane</keyword>
<evidence type="ECO:0008006" key="8">
    <source>
        <dbReference type="Google" id="ProtNLM"/>
    </source>
</evidence>
<reference evidence="7" key="1">
    <citation type="journal article" date="2014" name="Front. Microbiol.">
        <title>High frequency of phylogenetically diverse reductive dehalogenase-homologous genes in deep subseafloor sedimentary metagenomes.</title>
        <authorList>
            <person name="Kawai M."/>
            <person name="Futagami T."/>
            <person name="Toyoda A."/>
            <person name="Takaki Y."/>
            <person name="Nishi S."/>
            <person name="Hori S."/>
            <person name="Arai W."/>
            <person name="Tsubouchi T."/>
            <person name="Morono Y."/>
            <person name="Uchiyama I."/>
            <person name="Ito T."/>
            <person name="Fujiyama A."/>
            <person name="Inagaki F."/>
            <person name="Takami H."/>
        </authorList>
    </citation>
    <scope>NUCLEOTIDE SEQUENCE</scope>
    <source>
        <strain evidence="7">Expedition CK06-06</strain>
    </source>
</reference>
<evidence type="ECO:0000256" key="1">
    <source>
        <dbReference type="ARBA" id="ARBA00022475"/>
    </source>
</evidence>
<keyword evidence="5" id="KW-0456">Lyase</keyword>
<evidence type="ECO:0000256" key="5">
    <source>
        <dbReference type="ARBA" id="ARBA00023239"/>
    </source>
</evidence>
<dbReference type="PANTHER" id="PTHR30518">
    <property type="entry name" value="ENDOLYTIC MUREIN TRANSGLYCOSYLASE"/>
    <property type="match status" value="1"/>
</dbReference>
<feature type="non-terminal residue" evidence="7">
    <location>
        <position position="1"/>
    </location>
</feature>
<dbReference type="PANTHER" id="PTHR30518:SF2">
    <property type="entry name" value="ENDOLYTIC MUREIN TRANSGLYCOSYLASE"/>
    <property type="match status" value="1"/>
</dbReference>
<keyword evidence="3" id="KW-1133">Transmembrane helix</keyword>
<dbReference type="Pfam" id="PF02618">
    <property type="entry name" value="YceG"/>
    <property type="match status" value="1"/>
</dbReference>
<evidence type="ECO:0000256" key="2">
    <source>
        <dbReference type="ARBA" id="ARBA00022692"/>
    </source>
</evidence>
<evidence type="ECO:0000256" key="4">
    <source>
        <dbReference type="ARBA" id="ARBA00023136"/>
    </source>
</evidence>